<dbReference type="Ensembl" id="ENSGACT00000027192.1">
    <property type="protein sequence ID" value="ENSGACP00000027140.1"/>
    <property type="gene ID" value="ENSGACG00000020527.1"/>
</dbReference>
<dbReference type="Pfam" id="PF18701">
    <property type="entry name" value="DUF5641"/>
    <property type="match status" value="1"/>
</dbReference>
<proteinExistence type="predicted"/>
<dbReference type="InParanoid" id="G3QB74"/>
<feature type="domain" description="DUF5641" evidence="1">
    <location>
        <begin position="53"/>
        <end position="131"/>
    </location>
</feature>
<dbReference type="PANTHER" id="PTHR47331:SF6">
    <property type="entry name" value="DOUBLECORTIN DOMAIN-CONTAINING PROTEIN"/>
    <property type="match status" value="1"/>
</dbReference>
<dbReference type="InterPro" id="IPR040676">
    <property type="entry name" value="DUF5641"/>
</dbReference>
<reference evidence="2" key="1">
    <citation type="submission" date="2006-01" db="EMBL/GenBank/DDBJ databases">
        <authorList>
            <person name="Lindblad-Toh K."/>
            <person name="Mauceli E."/>
            <person name="Grabherr M."/>
            <person name="Chang J.L."/>
            <person name="Lander E.S."/>
        </authorList>
    </citation>
    <scope>NUCLEOTIDE SEQUENCE [LARGE SCALE GENOMIC DNA]</scope>
</reference>
<organism evidence="2">
    <name type="scientific">Gasterosteus aculeatus</name>
    <name type="common">Three-spined stickleback</name>
    <dbReference type="NCBI Taxonomy" id="69293"/>
    <lineage>
        <taxon>Eukaryota</taxon>
        <taxon>Metazoa</taxon>
        <taxon>Chordata</taxon>
        <taxon>Craniata</taxon>
        <taxon>Vertebrata</taxon>
        <taxon>Euteleostomi</taxon>
        <taxon>Actinopterygii</taxon>
        <taxon>Neopterygii</taxon>
        <taxon>Teleostei</taxon>
        <taxon>Neoteleostei</taxon>
        <taxon>Acanthomorphata</taxon>
        <taxon>Eupercaria</taxon>
        <taxon>Perciformes</taxon>
        <taxon>Cottioidei</taxon>
        <taxon>Gasterosteales</taxon>
        <taxon>Gasterosteidae</taxon>
        <taxon>Gasterosteus</taxon>
    </lineage>
</organism>
<evidence type="ECO:0000259" key="1">
    <source>
        <dbReference type="Pfam" id="PF18701"/>
    </source>
</evidence>
<dbReference type="OMA" id="WRTARIV"/>
<accession>G3QB74</accession>
<dbReference type="AlphaFoldDB" id="G3QB74"/>
<evidence type="ECO:0000313" key="2">
    <source>
        <dbReference type="Ensembl" id="ENSGACP00000027140.1"/>
    </source>
</evidence>
<protein>
    <recommendedName>
        <fullName evidence="1">DUF5641 domain-containing protein</fullName>
    </recommendedName>
</protein>
<reference evidence="2" key="2">
    <citation type="submission" date="2024-04" db="UniProtKB">
        <authorList>
            <consortium name="Ensembl"/>
        </authorList>
    </citation>
    <scope>IDENTIFICATION</scope>
</reference>
<name>G3QB74_GASAC</name>
<sequence>LAEVTAILNARPLIPVSNDPEDSFMLSPSMLLTQKGGVPSPPGDFTDKDLLTKQWRQVQSLANWFWNCWSCEYLPTLLRRRKWHKSYQNLQEGDIVLLKDTQVARNHWPTAIITKTFPGKDGRVRKVELRT</sequence>
<dbReference type="STRING" id="69293.ENSGACP00000027140"/>
<dbReference type="PANTHER" id="PTHR47331">
    <property type="entry name" value="PHD-TYPE DOMAIN-CONTAINING PROTEIN"/>
    <property type="match status" value="1"/>
</dbReference>